<feature type="domain" description="HTH crp-type" evidence="1">
    <location>
        <begin position="149"/>
        <end position="223"/>
    </location>
</feature>
<reference evidence="2 3" key="1">
    <citation type="submission" date="2021-07" db="EMBL/GenBank/DDBJ databases">
        <title>A novel Jannaschia species isolated from marine dinoflagellate Ceratoperidinium margalefii.</title>
        <authorList>
            <person name="Jiang Y."/>
            <person name="Li Z."/>
        </authorList>
    </citation>
    <scope>NUCLEOTIDE SEQUENCE [LARGE SCALE GENOMIC DNA]</scope>
    <source>
        <strain evidence="2 3">J12C1-MA-4</strain>
    </source>
</reference>
<gene>
    <name evidence="2" type="ORF">KYE46_14430</name>
</gene>
<dbReference type="Pfam" id="PF00027">
    <property type="entry name" value="cNMP_binding"/>
    <property type="match status" value="1"/>
</dbReference>
<dbReference type="SMART" id="SM00419">
    <property type="entry name" value="HTH_CRP"/>
    <property type="match status" value="1"/>
</dbReference>
<dbReference type="Pfam" id="PF13545">
    <property type="entry name" value="HTH_Crp_2"/>
    <property type="match status" value="1"/>
</dbReference>
<dbReference type="Proteomes" id="UP000825009">
    <property type="component" value="Chromosome"/>
</dbReference>
<dbReference type="GO" id="GO:0006355">
    <property type="term" value="P:regulation of DNA-templated transcription"/>
    <property type="evidence" value="ECO:0007669"/>
    <property type="project" value="InterPro"/>
</dbReference>
<dbReference type="AlphaFoldDB" id="A0A8F6TUT2"/>
<protein>
    <submittedName>
        <fullName evidence="2">Crp/Fnr family transcriptional regulator</fullName>
    </submittedName>
</protein>
<dbReference type="EMBL" id="CP079194">
    <property type="protein sequence ID" value="QXT39110.1"/>
    <property type="molecule type" value="Genomic_DNA"/>
</dbReference>
<dbReference type="GO" id="GO:0003677">
    <property type="term" value="F:DNA binding"/>
    <property type="evidence" value="ECO:0007669"/>
    <property type="project" value="InterPro"/>
</dbReference>
<evidence type="ECO:0000259" key="1">
    <source>
        <dbReference type="PROSITE" id="PS51063"/>
    </source>
</evidence>
<dbReference type="PROSITE" id="PS51063">
    <property type="entry name" value="HTH_CRP_2"/>
    <property type="match status" value="1"/>
</dbReference>
<keyword evidence="3" id="KW-1185">Reference proteome</keyword>
<evidence type="ECO:0000313" key="3">
    <source>
        <dbReference type="Proteomes" id="UP000825009"/>
    </source>
</evidence>
<sequence length="242" mass="27414">MVIDCGHCPLRKRDVFEPLSDEEVEFMRRFKIGELKVDAGATVLMEGSNSPQLFSVLSGLGLRYKLLPNGRRQVVNFVFPGSFLGLQAGVMGEMKHSVEATSAMVLCVFNRTDLWNFFKLQPTRAYDLTWLAAMEEHFMGEALTSIGQMNAMQRMCWGLMRYATRCSDLGINDRDRYPFPFRQQDLADALGLSLVHTNKTLMKLREQGDLSLGDGVMVLHHPDRMKDRSLLPVGSPNRRPLI</sequence>
<proteinExistence type="predicted"/>
<dbReference type="InterPro" id="IPR012318">
    <property type="entry name" value="HTH_CRP"/>
</dbReference>
<dbReference type="InterPro" id="IPR000595">
    <property type="entry name" value="cNMP-bd_dom"/>
</dbReference>
<name>A0A8F6TUT2_9RHOB</name>
<dbReference type="RefSeq" id="WP_219001452.1">
    <property type="nucleotide sequence ID" value="NZ_CP079194.1"/>
</dbReference>
<dbReference type="CDD" id="cd00038">
    <property type="entry name" value="CAP_ED"/>
    <property type="match status" value="1"/>
</dbReference>
<evidence type="ECO:0000313" key="2">
    <source>
        <dbReference type="EMBL" id="QXT39110.1"/>
    </source>
</evidence>
<accession>A0A8F6TUT2</accession>
<organism evidence="2 3">
    <name type="scientific">Gymnodinialimonas ceratoperidinii</name>
    <dbReference type="NCBI Taxonomy" id="2856823"/>
    <lineage>
        <taxon>Bacteria</taxon>
        <taxon>Pseudomonadati</taxon>
        <taxon>Pseudomonadota</taxon>
        <taxon>Alphaproteobacteria</taxon>
        <taxon>Rhodobacterales</taxon>
        <taxon>Paracoccaceae</taxon>
        <taxon>Gymnodinialimonas</taxon>
    </lineage>
</organism>
<dbReference type="KEGG" id="gce:KYE46_14430"/>